<protein>
    <submittedName>
        <fullName evidence="1">Uncharacterized protein</fullName>
    </submittedName>
</protein>
<organism evidence="1 2">
    <name type="scientific">Pogonophryne albipinna</name>
    <dbReference type="NCBI Taxonomy" id="1090488"/>
    <lineage>
        <taxon>Eukaryota</taxon>
        <taxon>Metazoa</taxon>
        <taxon>Chordata</taxon>
        <taxon>Craniata</taxon>
        <taxon>Vertebrata</taxon>
        <taxon>Euteleostomi</taxon>
        <taxon>Actinopterygii</taxon>
        <taxon>Neopterygii</taxon>
        <taxon>Teleostei</taxon>
        <taxon>Neoteleostei</taxon>
        <taxon>Acanthomorphata</taxon>
        <taxon>Eupercaria</taxon>
        <taxon>Perciformes</taxon>
        <taxon>Notothenioidei</taxon>
        <taxon>Pogonophryne</taxon>
    </lineage>
</organism>
<dbReference type="EMBL" id="JAPTMU010000007">
    <property type="protein sequence ID" value="KAJ4941146.1"/>
    <property type="molecule type" value="Genomic_DNA"/>
</dbReference>
<proteinExistence type="predicted"/>
<name>A0AAD6BAL0_9TELE</name>
<sequence length="145" mass="15901">MAGKLNGLQALIKGRIRCAVDALCYSGKRLGQGSSGQGSSAKTSTYLIADKISGFTRKLEEWGRRLDQGRTDAFESLGEIAETIDSGATAVIPCIEQHITSLLRLFQKHFTTSSAQYDWIMDPLNAAGLMKKITSPYLHLEEYTI</sequence>
<accession>A0AAD6BAL0</accession>
<dbReference type="Proteomes" id="UP001219934">
    <property type="component" value="Unassembled WGS sequence"/>
</dbReference>
<evidence type="ECO:0000313" key="1">
    <source>
        <dbReference type="EMBL" id="KAJ4941146.1"/>
    </source>
</evidence>
<evidence type="ECO:0000313" key="2">
    <source>
        <dbReference type="Proteomes" id="UP001219934"/>
    </source>
</evidence>
<gene>
    <name evidence="1" type="ORF">JOQ06_027433</name>
</gene>
<dbReference type="AlphaFoldDB" id="A0AAD6BAL0"/>
<comment type="caution">
    <text evidence="1">The sequence shown here is derived from an EMBL/GenBank/DDBJ whole genome shotgun (WGS) entry which is preliminary data.</text>
</comment>
<reference evidence="1" key="1">
    <citation type="submission" date="2022-11" db="EMBL/GenBank/DDBJ databases">
        <title>Chromosome-level genome of Pogonophryne albipinna.</title>
        <authorList>
            <person name="Jo E."/>
        </authorList>
    </citation>
    <scope>NUCLEOTIDE SEQUENCE</scope>
    <source>
        <strain evidence="1">SGF0006</strain>
        <tissue evidence="1">Muscle</tissue>
    </source>
</reference>
<keyword evidence="2" id="KW-1185">Reference proteome</keyword>